<dbReference type="OrthoDB" id="9814383at2"/>
<evidence type="ECO:0000256" key="2">
    <source>
        <dbReference type="ARBA" id="ARBA00022448"/>
    </source>
</evidence>
<feature type="transmembrane region" description="Helical" evidence="6">
    <location>
        <begin position="215"/>
        <end position="234"/>
    </location>
</feature>
<comment type="caution">
    <text evidence="7">The sequence shown here is derived from an EMBL/GenBank/DDBJ whole genome shotgun (WGS) entry which is preliminary data.</text>
</comment>
<organism evidence="7 8">
    <name type="scientific">Niallia nealsonii</name>
    <dbReference type="NCBI Taxonomy" id="115979"/>
    <lineage>
        <taxon>Bacteria</taxon>
        <taxon>Bacillati</taxon>
        <taxon>Bacillota</taxon>
        <taxon>Bacilli</taxon>
        <taxon>Bacillales</taxon>
        <taxon>Bacillaceae</taxon>
        <taxon>Niallia</taxon>
    </lineage>
</organism>
<feature type="transmembrane region" description="Helical" evidence="6">
    <location>
        <begin position="9"/>
        <end position="30"/>
    </location>
</feature>
<evidence type="ECO:0000256" key="6">
    <source>
        <dbReference type="SAM" id="Phobius"/>
    </source>
</evidence>
<evidence type="ECO:0000313" key="8">
    <source>
        <dbReference type="Proteomes" id="UP000233375"/>
    </source>
</evidence>
<keyword evidence="5 6" id="KW-0472">Membrane</keyword>
<keyword evidence="8" id="KW-1185">Reference proteome</keyword>
<dbReference type="AlphaFoldDB" id="A0A2N0YXI1"/>
<feature type="transmembrane region" description="Helical" evidence="6">
    <location>
        <begin position="78"/>
        <end position="103"/>
    </location>
</feature>
<evidence type="ECO:0000256" key="5">
    <source>
        <dbReference type="ARBA" id="ARBA00023136"/>
    </source>
</evidence>
<evidence type="ECO:0000256" key="4">
    <source>
        <dbReference type="ARBA" id="ARBA00022989"/>
    </source>
</evidence>
<proteinExistence type="predicted"/>
<feature type="transmembrane region" description="Helical" evidence="6">
    <location>
        <begin position="142"/>
        <end position="166"/>
    </location>
</feature>
<protein>
    <submittedName>
        <fullName evidence="7">Peptide ABC transporter permease</fullName>
    </submittedName>
</protein>
<dbReference type="Proteomes" id="UP000233375">
    <property type="component" value="Unassembled WGS sequence"/>
</dbReference>
<dbReference type="RefSeq" id="WP_101178898.1">
    <property type="nucleotide sequence ID" value="NZ_PISE01000051.1"/>
</dbReference>
<dbReference type="SUPFAM" id="SSF161098">
    <property type="entry name" value="MetI-like"/>
    <property type="match status" value="1"/>
</dbReference>
<dbReference type="GO" id="GO:0016020">
    <property type="term" value="C:membrane"/>
    <property type="evidence" value="ECO:0007669"/>
    <property type="project" value="UniProtKB-SubCell"/>
</dbReference>
<feature type="transmembrane region" description="Helical" evidence="6">
    <location>
        <begin position="264"/>
        <end position="287"/>
    </location>
</feature>
<dbReference type="PANTHER" id="PTHR43839:SF3">
    <property type="entry name" value="OLIGOPEPTIDE ABC TRANSPORTER, PERMEASE PROTEIN"/>
    <property type="match status" value="1"/>
</dbReference>
<comment type="subcellular location">
    <subcellularLocation>
        <location evidence="1">Membrane</location>
        <topology evidence="1">Multi-pass membrane protein</topology>
    </subcellularLocation>
</comment>
<dbReference type="PANTHER" id="PTHR43839">
    <property type="entry name" value="OPPC IN A BINDING PROTEIN-DEPENDENT TRANSPORT SYSTEM"/>
    <property type="match status" value="1"/>
</dbReference>
<evidence type="ECO:0000313" key="7">
    <source>
        <dbReference type="EMBL" id="PKG21963.1"/>
    </source>
</evidence>
<name>A0A2N0YXI1_9BACI</name>
<keyword evidence="2" id="KW-0813">Transport</keyword>
<reference evidence="7 8" key="1">
    <citation type="journal article" date="2003" name="Int. J. Syst. Evol. Microbiol.">
        <title>Bacillus nealsonii sp. nov., isolated from a spacecraft-assembly facility, whose spores are gamma-radiation resistant.</title>
        <authorList>
            <person name="Venkateswaran K."/>
            <person name="Kempf M."/>
            <person name="Chen F."/>
            <person name="Satomi M."/>
            <person name="Nicholson W."/>
            <person name="Kern R."/>
        </authorList>
    </citation>
    <scope>NUCLEOTIDE SEQUENCE [LARGE SCALE GENOMIC DNA]</scope>
    <source>
        <strain evidence="7 8">FO-92</strain>
    </source>
</reference>
<feature type="transmembrane region" description="Helical" evidence="6">
    <location>
        <begin position="115"/>
        <end position="136"/>
    </location>
</feature>
<dbReference type="Gene3D" id="1.10.3720.10">
    <property type="entry name" value="MetI-like"/>
    <property type="match status" value="1"/>
</dbReference>
<dbReference type="CDD" id="cd06261">
    <property type="entry name" value="TM_PBP2"/>
    <property type="match status" value="1"/>
</dbReference>
<sequence>MYKNVNYKLWLGLILVAFFIFIGFFGSYFAPYSKDYQVKVSYSESLVVPPLPPSKEHPFGTDKWGYDLLSLLLYGAKYTVFTVLIVAAIRTIVGSTFGIIRGLNGRPFAPKKKKITLFNSIPPVVIIYFIMIGVTINPSLSSITLALIQAFLMIILGIAGVHDVIYAKTSEVKQSLYVMASETLGGTKWHIMKNHILPILKGNLSILFMNETIQVLHLIGQLGIFNIFFGGTIFQPDFNIYLSITHEWSGLIGQARSFFSHSQWIVIFPLLAYLLLLLSLYLLSAGFTEQGRKKRRKNMYL</sequence>
<gene>
    <name evidence="7" type="ORF">CWS01_19605</name>
</gene>
<dbReference type="InterPro" id="IPR035906">
    <property type="entry name" value="MetI-like_sf"/>
</dbReference>
<dbReference type="GO" id="GO:0055085">
    <property type="term" value="P:transmembrane transport"/>
    <property type="evidence" value="ECO:0007669"/>
    <property type="project" value="InterPro"/>
</dbReference>
<dbReference type="EMBL" id="PISE01000051">
    <property type="protein sequence ID" value="PKG21963.1"/>
    <property type="molecule type" value="Genomic_DNA"/>
</dbReference>
<keyword evidence="3 6" id="KW-0812">Transmembrane</keyword>
<accession>A0A2N0YXI1</accession>
<keyword evidence="4 6" id="KW-1133">Transmembrane helix</keyword>
<evidence type="ECO:0000256" key="3">
    <source>
        <dbReference type="ARBA" id="ARBA00022692"/>
    </source>
</evidence>
<dbReference type="InterPro" id="IPR000515">
    <property type="entry name" value="MetI-like"/>
</dbReference>
<evidence type="ECO:0000256" key="1">
    <source>
        <dbReference type="ARBA" id="ARBA00004141"/>
    </source>
</evidence>